<dbReference type="AlphaFoldDB" id="A0A4R5G6T1"/>
<dbReference type="Pfam" id="PF13458">
    <property type="entry name" value="Peripla_BP_6"/>
    <property type="match status" value="1"/>
</dbReference>
<proteinExistence type="inferred from homology"/>
<dbReference type="PROSITE" id="PS51257">
    <property type="entry name" value="PROKAR_LIPOPROTEIN"/>
    <property type="match status" value="1"/>
</dbReference>
<dbReference type="InterPro" id="IPR000709">
    <property type="entry name" value="Leu_Ile_Val-bd"/>
</dbReference>
<dbReference type="PRINTS" id="PR00337">
    <property type="entry name" value="LEUILEVALBP"/>
</dbReference>
<dbReference type="PANTHER" id="PTHR30483:SF6">
    <property type="entry name" value="PERIPLASMIC BINDING PROTEIN OF ABC TRANSPORTER FOR NATURAL AMINO ACIDS"/>
    <property type="match status" value="1"/>
</dbReference>
<dbReference type="Proteomes" id="UP000295231">
    <property type="component" value="Unassembled WGS sequence"/>
</dbReference>
<evidence type="ECO:0000256" key="4">
    <source>
        <dbReference type="ARBA" id="ARBA00022970"/>
    </source>
</evidence>
<feature type="signal peptide" evidence="5">
    <location>
        <begin position="1"/>
        <end position="19"/>
    </location>
</feature>
<dbReference type="RefSeq" id="WP_132868755.1">
    <property type="nucleotide sequence ID" value="NZ_SJWY01000003.1"/>
</dbReference>
<feature type="domain" description="Leucine-binding protein" evidence="6">
    <location>
        <begin position="39"/>
        <end position="376"/>
    </location>
</feature>
<reference evidence="7 8" key="1">
    <citation type="submission" date="2019-03" db="EMBL/GenBank/DDBJ databases">
        <authorList>
            <person name="Fan P."/>
        </authorList>
    </citation>
    <scope>NUCLEOTIDE SEQUENCE [LARGE SCALE GENOMIC DNA]</scope>
    <source>
        <strain evidence="7 8">KCJ4950</strain>
    </source>
</reference>
<gene>
    <name evidence="7" type="ORF">E0E04_00275</name>
</gene>
<dbReference type="EMBL" id="SJWY01000003">
    <property type="protein sequence ID" value="TDE75556.1"/>
    <property type="molecule type" value="Genomic_DNA"/>
</dbReference>
<dbReference type="InterPro" id="IPR028082">
    <property type="entry name" value="Peripla_BP_I"/>
</dbReference>
<protein>
    <submittedName>
        <fullName evidence="7">ABC transporter substrate-binding protein</fullName>
    </submittedName>
</protein>
<sequence length="393" mass="41549">MHKKIALTALTFLTSIALGACSKSPDVTANATGTTIGDTIKVGVNLELTGTVAAYGNAENNGIKLAVQEINKAGGVDGKKIELVTKDNKSENAEASTAATNLAIQSQVNAMIGPATSGAVAAASLNAQKTGVPLLTPSGTQDDLTLDTVDGVKKYVFRTTFQDSFQGQVLAQYAYSNLNAKKVVLYYDNSSDYAKGIAEEFKKKYQGDIVTTATFASGDKDFQSALTKFKNLDYDAIVMPGYYTETGIITKQARDMGISVPILGPDGFNDDSFADLAGKANANSVYYVSGYSTKTALSGKANDFIKAYKAKYGSEPNMFAALSYDSVYMIAKAAEGAKTSIDIANNLAELKDFDGVTGNMTIDKKHNPIKTALMVIMKDGAEVSADAVEIKKN</sequence>
<evidence type="ECO:0000256" key="5">
    <source>
        <dbReference type="SAM" id="SignalP"/>
    </source>
</evidence>
<evidence type="ECO:0000313" key="8">
    <source>
        <dbReference type="Proteomes" id="UP000295231"/>
    </source>
</evidence>
<dbReference type="GO" id="GO:0006865">
    <property type="term" value="P:amino acid transport"/>
    <property type="evidence" value="ECO:0007669"/>
    <property type="project" value="UniProtKB-KW"/>
</dbReference>
<keyword evidence="8" id="KW-1185">Reference proteome</keyword>
<accession>A0A4R5G6T1</accession>
<dbReference type="CDD" id="cd06347">
    <property type="entry name" value="PBP1_ABC_LivK_ligand_binding-like"/>
    <property type="match status" value="1"/>
</dbReference>
<evidence type="ECO:0000259" key="6">
    <source>
        <dbReference type="Pfam" id="PF13458"/>
    </source>
</evidence>
<dbReference type="Gene3D" id="3.40.50.2300">
    <property type="match status" value="2"/>
</dbReference>
<comment type="caution">
    <text evidence="7">The sequence shown here is derived from an EMBL/GenBank/DDBJ whole genome shotgun (WGS) entry which is preliminary data.</text>
</comment>
<comment type="similarity">
    <text evidence="1">Belongs to the leucine-binding protein family.</text>
</comment>
<keyword evidence="2" id="KW-0813">Transport</keyword>
<dbReference type="PANTHER" id="PTHR30483">
    <property type="entry name" value="LEUCINE-SPECIFIC-BINDING PROTEIN"/>
    <property type="match status" value="1"/>
</dbReference>
<evidence type="ECO:0000256" key="1">
    <source>
        <dbReference type="ARBA" id="ARBA00010062"/>
    </source>
</evidence>
<organism evidence="7 8">
    <name type="scientific">Streptococcus vicugnae</name>
    <dbReference type="NCBI Taxonomy" id="2740579"/>
    <lineage>
        <taxon>Bacteria</taxon>
        <taxon>Bacillati</taxon>
        <taxon>Bacillota</taxon>
        <taxon>Bacilli</taxon>
        <taxon>Lactobacillales</taxon>
        <taxon>Streptococcaceae</taxon>
        <taxon>Streptococcus</taxon>
    </lineage>
</organism>
<name>A0A4R5G6T1_9STRE</name>
<evidence type="ECO:0000313" key="7">
    <source>
        <dbReference type="EMBL" id="TDE75556.1"/>
    </source>
</evidence>
<dbReference type="InterPro" id="IPR051010">
    <property type="entry name" value="BCAA_transport"/>
</dbReference>
<keyword evidence="3 5" id="KW-0732">Signal</keyword>
<feature type="chain" id="PRO_5039436045" evidence="5">
    <location>
        <begin position="20"/>
        <end position="393"/>
    </location>
</feature>
<evidence type="ECO:0000256" key="3">
    <source>
        <dbReference type="ARBA" id="ARBA00022729"/>
    </source>
</evidence>
<keyword evidence="4" id="KW-0029">Amino-acid transport</keyword>
<dbReference type="InterPro" id="IPR028081">
    <property type="entry name" value="Leu-bd"/>
</dbReference>
<dbReference type="SUPFAM" id="SSF53822">
    <property type="entry name" value="Periplasmic binding protein-like I"/>
    <property type="match status" value="1"/>
</dbReference>
<evidence type="ECO:0000256" key="2">
    <source>
        <dbReference type="ARBA" id="ARBA00022448"/>
    </source>
</evidence>